<dbReference type="GO" id="GO:0005737">
    <property type="term" value="C:cytoplasm"/>
    <property type="evidence" value="ECO:0007669"/>
    <property type="project" value="TreeGrafter"/>
</dbReference>
<dbReference type="Gene3D" id="3.20.20.140">
    <property type="entry name" value="Metal-dependent hydrolases"/>
    <property type="match status" value="1"/>
</dbReference>
<dbReference type="Proteomes" id="UP000264702">
    <property type="component" value="Unassembled WGS sequence"/>
</dbReference>
<feature type="domain" description="Amidohydrolase-related" evidence="2">
    <location>
        <begin position="203"/>
        <end position="412"/>
    </location>
</feature>
<dbReference type="GO" id="GO:0019748">
    <property type="term" value="P:secondary metabolic process"/>
    <property type="evidence" value="ECO:0007669"/>
    <property type="project" value="TreeGrafter"/>
</dbReference>
<dbReference type="InterPro" id="IPR032466">
    <property type="entry name" value="Metal_Hydrolase"/>
</dbReference>
<name>A0A372IKG8_9BACT</name>
<dbReference type="OrthoDB" id="1407586at2"/>
<dbReference type="AlphaFoldDB" id="A0A372IKG8"/>
<evidence type="ECO:0000313" key="4">
    <source>
        <dbReference type="Proteomes" id="UP000264702"/>
    </source>
</evidence>
<keyword evidence="4" id="KW-1185">Reference proteome</keyword>
<dbReference type="SUPFAM" id="SSF51556">
    <property type="entry name" value="Metallo-dependent hydrolases"/>
    <property type="match status" value="1"/>
</dbReference>
<keyword evidence="1" id="KW-0456">Lyase</keyword>
<evidence type="ECO:0000259" key="2">
    <source>
        <dbReference type="Pfam" id="PF04909"/>
    </source>
</evidence>
<dbReference type="GO" id="GO:0016831">
    <property type="term" value="F:carboxy-lyase activity"/>
    <property type="evidence" value="ECO:0007669"/>
    <property type="project" value="InterPro"/>
</dbReference>
<keyword evidence="3" id="KW-0378">Hydrolase</keyword>
<reference evidence="3 4" key="1">
    <citation type="submission" date="2018-08" db="EMBL/GenBank/DDBJ databases">
        <title>Acidipila sp. 4G-K13, an acidobacterium isolated from forest soil.</title>
        <authorList>
            <person name="Gao Z.-H."/>
            <person name="Qiu L.-H."/>
        </authorList>
    </citation>
    <scope>NUCLEOTIDE SEQUENCE [LARGE SCALE GENOMIC DNA]</scope>
    <source>
        <strain evidence="3 4">4G-K13</strain>
    </source>
</reference>
<comment type="caution">
    <text evidence="3">The sequence shown here is derived from an EMBL/GenBank/DDBJ whole genome shotgun (WGS) entry which is preliminary data.</text>
</comment>
<dbReference type="InterPro" id="IPR032465">
    <property type="entry name" value="ACMSD"/>
</dbReference>
<dbReference type="PANTHER" id="PTHR21240">
    <property type="entry name" value="2-AMINO-3-CARBOXYLMUCONATE-6-SEMIALDEHYDE DECARBOXYLASE"/>
    <property type="match status" value="1"/>
</dbReference>
<evidence type="ECO:0000313" key="3">
    <source>
        <dbReference type="EMBL" id="RFU15261.1"/>
    </source>
</evidence>
<dbReference type="Pfam" id="PF04909">
    <property type="entry name" value="Amidohydro_2"/>
    <property type="match status" value="1"/>
</dbReference>
<dbReference type="EMBL" id="QVQT01000006">
    <property type="protein sequence ID" value="RFU15261.1"/>
    <property type="molecule type" value="Genomic_DNA"/>
</dbReference>
<dbReference type="InterPro" id="IPR006680">
    <property type="entry name" value="Amidohydro-rel"/>
</dbReference>
<dbReference type="GO" id="GO:0016787">
    <property type="term" value="F:hydrolase activity"/>
    <property type="evidence" value="ECO:0007669"/>
    <property type="project" value="UniProtKB-KW"/>
</dbReference>
<accession>A0A372IKG8</accession>
<evidence type="ECO:0000256" key="1">
    <source>
        <dbReference type="ARBA" id="ARBA00023239"/>
    </source>
</evidence>
<protein>
    <submittedName>
        <fullName evidence="3">Amidohydrolase</fullName>
    </submittedName>
</protein>
<sequence length="420" mass="47178">MLTSAILRVTLLLILRGNAKSAARFTKNANSEKSTRGVVSVTRRPFLLTAVLLCAVIGCRDHRQPQQASSATPPSQSDEPTGASFTDAELAQFKALRPIDTHTHIYQSAPQMLAMLDRLNLHILDILVTETPDQKALDTERSDAWAFVAASNGHASLCDTFNPFVYNEPGFARKVSADLNNGFDRGAIAVKIWKNIGEQVKDSKGRYLLPDDPVFEPIYQDIAAHHKTLIAHVADPDSIWEAPNPQSPDYSYYMEHPEWYMYNKPGIPSKATILLARDRLLEKNPKLRVVGAHLGSMERNLDQIGQHLDRYPNFAVDLAARMPYFVMQPRDTMIAFITKYQDRIIYATDDELPANADAAKEVPHLERGYAVDWRYLATTDNIEYRGKQVQGLGLPLPILRKLYHDNAVQWFPGIDAGQQQ</sequence>
<proteinExistence type="predicted"/>
<gene>
    <name evidence="3" type="ORF">D0Y96_16350</name>
</gene>
<dbReference type="PANTHER" id="PTHR21240:SF28">
    <property type="entry name" value="ISO-OROTATE DECARBOXYLASE (EUROFUNG)"/>
    <property type="match status" value="1"/>
</dbReference>
<organism evidence="3 4">
    <name type="scientific">Paracidobacterium acidisoli</name>
    <dbReference type="NCBI Taxonomy" id="2303751"/>
    <lineage>
        <taxon>Bacteria</taxon>
        <taxon>Pseudomonadati</taxon>
        <taxon>Acidobacteriota</taxon>
        <taxon>Terriglobia</taxon>
        <taxon>Terriglobales</taxon>
        <taxon>Acidobacteriaceae</taxon>
        <taxon>Paracidobacterium</taxon>
    </lineage>
</organism>